<feature type="region of interest" description="Disordered" evidence="1">
    <location>
        <begin position="21"/>
        <end position="100"/>
    </location>
</feature>
<organism evidence="3 4">
    <name type="scientific">Peribacillus asahii</name>
    <dbReference type="NCBI Taxonomy" id="228899"/>
    <lineage>
        <taxon>Bacteria</taxon>
        <taxon>Bacillati</taxon>
        <taxon>Bacillota</taxon>
        <taxon>Bacilli</taxon>
        <taxon>Bacillales</taxon>
        <taxon>Bacillaceae</taxon>
        <taxon>Peribacillus</taxon>
    </lineage>
</organism>
<dbReference type="KEGG" id="pasa:BAOM_4836"/>
<evidence type="ECO:0008006" key="5">
    <source>
        <dbReference type="Google" id="ProtNLM"/>
    </source>
</evidence>
<evidence type="ECO:0000313" key="4">
    <source>
        <dbReference type="Proteomes" id="UP000283095"/>
    </source>
</evidence>
<dbReference type="Proteomes" id="UP000283095">
    <property type="component" value="Chromosome"/>
</dbReference>
<feature type="compositionally biased region" description="Low complexity" evidence="1">
    <location>
        <begin position="46"/>
        <end position="62"/>
    </location>
</feature>
<dbReference type="PROSITE" id="PS51257">
    <property type="entry name" value="PROKAR_LIPOPROTEIN"/>
    <property type="match status" value="1"/>
</dbReference>
<proteinExistence type="predicted"/>
<evidence type="ECO:0000313" key="3">
    <source>
        <dbReference type="EMBL" id="AZV45394.1"/>
    </source>
</evidence>
<reference evidence="3 4" key="1">
    <citation type="submission" date="2018-01" db="EMBL/GenBank/DDBJ databases">
        <title>Bacillus asahii Genome sequencing and assembly.</title>
        <authorList>
            <person name="Jiang H."/>
            <person name="Feng Y."/>
            <person name="Zhao F."/>
            <person name="Lin X."/>
        </authorList>
    </citation>
    <scope>NUCLEOTIDE SEQUENCE [LARGE SCALE GENOMIC DNA]</scope>
    <source>
        <strain evidence="3 4">OM18</strain>
    </source>
</reference>
<feature type="compositionally biased region" description="Acidic residues" evidence="1">
    <location>
        <begin position="26"/>
        <end position="45"/>
    </location>
</feature>
<sequence>MKKRLLALLGGSFLSAMFLVGCGTNDDNDPAPENDNNMIEEDNNDVNEPNVNDDVNDNNVNDDVNDVQEGVEEGADEVEDALDPNDNDDTLTDQGDNNNK</sequence>
<feature type="signal peptide" evidence="2">
    <location>
        <begin position="1"/>
        <end position="18"/>
    </location>
</feature>
<dbReference type="EMBL" id="CP026095">
    <property type="protein sequence ID" value="AZV45394.1"/>
    <property type="molecule type" value="Genomic_DNA"/>
</dbReference>
<evidence type="ECO:0000256" key="1">
    <source>
        <dbReference type="SAM" id="MobiDB-lite"/>
    </source>
</evidence>
<feature type="compositionally biased region" description="Acidic residues" evidence="1">
    <location>
        <begin position="63"/>
        <end position="91"/>
    </location>
</feature>
<dbReference type="RefSeq" id="WP_127762183.1">
    <property type="nucleotide sequence ID" value="NZ_CP026095.1"/>
</dbReference>
<protein>
    <recommendedName>
        <fullName evidence="5">DNA primase</fullName>
    </recommendedName>
</protein>
<feature type="chain" id="PRO_5038610669" description="DNA primase" evidence="2">
    <location>
        <begin position="19"/>
        <end position="100"/>
    </location>
</feature>
<accession>A0A3Q9RQV8</accession>
<keyword evidence="2" id="KW-0732">Signal</keyword>
<dbReference type="AlphaFoldDB" id="A0A3Q9RQV8"/>
<name>A0A3Q9RQV8_9BACI</name>
<gene>
    <name evidence="3" type="ORF">BAOM_4836</name>
</gene>
<evidence type="ECO:0000256" key="2">
    <source>
        <dbReference type="SAM" id="SignalP"/>
    </source>
</evidence>